<dbReference type="EMBL" id="AWUE01014659">
    <property type="protein sequence ID" value="OMP02254.1"/>
    <property type="molecule type" value="Genomic_DNA"/>
</dbReference>
<gene>
    <name evidence="14" type="ORF">COLO4_11239</name>
</gene>
<evidence type="ECO:0000256" key="9">
    <source>
        <dbReference type="ARBA" id="ARBA00038028"/>
    </source>
</evidence>
<evidence type="ECO:0000256" key="3">
    <source>
        <dbReference type="ARBA" id="ARBA00022692"/>
    </source>
</evidence>
<feature type="transmembrane region" description="Helical" evidence="12">
    <location>
        <begin position="130"/>
        <end position="152"/>
    </location>
</feature>
<evidence type="ECO:0000256" key="1">
    <source>
        <dbReference type="ARBA" id="ARBA00004586"/>
    </source>
</evidence>
<reference evidence="15" key="1">
    <citation type="submission" date="2013-09" db="EMBL/GenBank/DDBJ databases">
        <title>Corchorus olitorius genome sequencing.</title>
        <authorList>
            <person name="Alam M."/>
            <person name="Haque M.S."/>
            <person name="Islam M.S."/>
            <person name="Emdad E.M."/>
            <person name="Islam M.M."/>
            <person name="Ahmed B."/>
            <person name="Halim A."/>
            <person name="Hossen Q.M.M."/>
            <person name="Hossain M.Z."/>
            <person name="Ahmed R."/>
            <person name="Khan M.M."/>
            <person name="Islam R."/>
            <person name="Rashid M.M."/>
            <person name="Khan S.A."/>
            <person name="Rahman M.S."/>
            <person name="Alam M."/>
            <person name="Yahiya A.S."/>
            <person name="Khan M.S."/>
            <person name="Azam M.S."/>
            <person name="Haque T."/>
            <person name="Lashkar M.Z.H."/>
            <person name="Akhand A.I."/>
            <person name="Morshed G."/>
            <person name="Roy S."/>
            <person name="Uddin K.S."/>
            <person name="Rabeya T."/>
            <person name="Hossain A.S."/>
            <person name="Chowdhury A."/>
            <person name="Snigdha A.R."/>
            <person name="Mortoza M.S."/>
            <person name="Matin S.A."/>
            <person name="Hoque S.M.E."/>
            <person name="Islam M.K."/>
            <person name="Roy D.K."/>
            <person name="Haider R."/>
            <person name="Moosa M.M."/>
            <person name="Elias S.M."/>
            <person name="Hasan A.M."/>
            <person name="Jahan S."/>
            <person name="Shafiuddin M."/>
            <person name="Mahmood N."/>
            <person name="Shommy N.S."/>
        </authorList>
    </citation>
    <scope>NUCLEOTIDE SEQUENCE [LARGE SCALE GENOMIC DNA]</scope>
    <source>
        <strain evidence="15">cv. O-4</strain>
    </source>
</reference>
<comment type="subcellular location">
    <subcellularLocation>
        <location evidence="1">Endoplasmic reticulum membrane</location>
    </subcellularLocation>
    <subcellularLocation>
        <location evidence="2">Golgi apparatus membrane</location>
        <topology evidence="2">Multi-pass membrane protein</topology>
    </subcellularLocation>
</comment>
<evidence type="ECO:0000259" key="13">
    <source>
        <dbReference type="Pfam" id="PF20434"/>
    </source>
</evidence>
<accession>A0A1R3K5C2</accession>
<keyword evidence="4 14" id="KW-0378">Hydrolase</keyword>
<keyword evidence="3 12" id="KW-0812">Transmembrane</keyword>
<keyword evidence="6 12" id="KW-1133">Transmembrane helix</keyword>
<proteinExistence type="inferred from homology"/>
<organism evidence="14 15">
    <name type="scientific">Corchorus olitorius</name>
    <dbReference type="NCBI Taxonomy" id="93759"/>
    <lineage>
        <taxon>Eukaryota</taxon>
        <taxon>Viridiplantae</taxon>
        <taxon>Streptophyta</taxon>
        <taxon>Embryophyta</taxon>
        <taxon>Tracheophyta</taxon>
        <taxon>Spermatophyta</taxon>
        <taxon>Magnoliopsida</taxon>
        <taxon>eudicotyledons</taxon>
        <taxon>Gunneridae</taxon>
        <taxon>Pentapetalae</taxon>
        <taxon>rosids</taxon>
        <taxon>malvids</taxon>
        <taxon>Malvales</taxon>
        <taxon>Malvaceae</taxon>
        <taxon>Grewioideae</taxon>
        <taxon>Apeibeae</taxon>
        <taxon>Corchorus</taxon>
    </lineage>
</organism>
<dbReference type="InterPro" id="IPR029058">
    <property type="entry name" value="AB_hydrolase_fold"/>
</dbReference>
<protein>
    <recommendedName>
        <fullName evidence="10">protein-S-isoprenylcysteine alpha-carbonyl methylesterase</fullName>
        <ecNumber evidence="10">3.1.1.n2</ecNumber>
    </recommendedName>
</protein>
<comment type="caution">
    <text evidence="14">The sequence shown here is derived from an EMBL/GenBank/DDBJ whole genome shotgun (WGS) entry which is preliminary data.</text>
</comment>
<evidence type="ECO:0000256" key="6">
    <source>
        <dbReference type="ARBA" id="ARBA00022989"/>
    </source>
</evidence>
<dbReference type="GO" id="GO:0016787">
    <property type="term" value="F:hydrolase activity"/>
    <property type="evidence" value="ECO:0007669"/>
    <property type="project" value="UniProtKB-KW"/>
</dbReference>
<dbReference type="Gene3D" id="3.40.50.1820">
    <property type="entry name" value="alpha/beta hydrolase"/>
    <property type="match status" value="1"/>
</dbReference>
<evidence type="ECO:0000256" key="5">
    <source>
        <dbReference type="ARBA" id="ARBA00022824"/>
    </source>
</evidence>
<evidence type="ECO:0000256" key="7">
    <source>
        <dbReference type="ARBA" id="ARBA00023034"/>
    </source>
</evidence>
<dbReference type="FunFam" id="3.40.50.1820:FF:000084">
    <property type="entry name" value="Isoprenylcysteine alpha-carbonyl methylesterase ICME"/>
    <property type="match status" value="1"/>
</dbReference>
<dbReference type="Pfam" id="PF20434">
    <property type="entry name" value="BD-FAE"/>
    <property type="match status" value="1"/>
</dbReference>
<dbReference type="GO" id="GO:0000139">
    <property type="term" value="C:Golgi membrane"/>
    <property type="evidence" value="ECO:0007669"/>
    <property type="project" value="UniProtKB-SubCell"/>
</dbReference>
<evidence type="ECO:0000313" key="14">
    <source>
        <dbReference type="EMBL" id="OMP02254.1"/>
    </source>
</evidence>
<dbReference type="GO" id="GO:0005789">
    <property type="term" value="C:endoplasmic reticulum membrane"/>
    <property type="evidence" value="ECO:0007669"/>
    <property type="project" value="UniProtKB-SubCell"/>
</dbReference>
<dbReference type="Proteomes" id="UP000187203">
    <property type="component" value="Unassembled WGS sequence"/>
</dbReference>
<evidence type="ECO:0000256" key="8">
    <source>
        <dbReference type="ARBA" id="ARBA00023136"/>
    </source>
</evidence>
<sequence length="456" mass="50338">MPSQILPISNPPSSSASAATMALKAEIDADPSATLLISSQFDTEKAISITPLLPRASSYNNTTNIITNYQQQRRRRSASDTSLALLADESPRQSLTQEVGHAAAETYLITRLSLKLLRYLGVGYRWITRFIALGCYSLLLMPGFIQVGYYYFFSRQVRRGIIYGDQPRNRLDLYLPKNSNGPKPVVAFVTGGAWIIGYKAWGSLLGQQLSERDVIVACIDYRNFPQGTISDMVKDASEGISFICKNIAEYGGDPNRIYLMGQSAGAHIAACTLVEQAIKECGEGESVSWSVSQIKAYFGLSGGYNLFNLIDHFHSRGLYRSIFLGIMEGEASLRQFSPEVLLQDLNAKYAVSLLPPIILFHGTGDYSIPSDSSKSFADTLRRLGGKAESISYEGKTHTDLFLQDPMRGGRDEMFEDLVAIIHADDEDALAKDAVAPPRRRLVPEFMLKLAHDVSPF</sequence>
<name>A0A1R3K5C2_9ROSI</name>
<dbReference type="PANTHER" id="PTHR48081:SF33">
    <property type="entry name" value="KYNURENINE FORMAMIDASE"/>
    <property type="match status" value="1"/>
</dbReference>
<dbReference type="EC" id="3.1.1.n2" evidence="10"/>
<evidence type="ECO:0000256" key="2">
    <source>
        <dbReference type="ARBA" id="ARBA00004653"/>
    </source>
</evidence>
<evidence type="ECO:0000313" key="15">
    <source>
        <dbReference type="Proteomes" id="UP000187203"/>
    </source>
</evidence>
<dbReference type="AlphaFoldDB" id="A0A1R3K5C2"/>
<dbReference type="InterPro" id="IPR049492">
    <property type="entry name" value="BD-FAE-like_dom"/>
</dbReference>
<feature type="domain" description="BD-FAE-like" evidence="13">
    <location>
        <begin position="171"/>
        <end position="380"/>
    </location>
</feature>
<keyword evidence="8 12" id="KW-0472">Membrane</keyword>
<evidence type="ECO:0000256" key="10">
    <source>
        <dbReference type="ARBA" id="ARBA00038928"/>
    </source>
</evidence>
<comment type="catalytic activity">
    <reaction evidence="11">
        <text>[protein]-C-terminal S-[(2E,6E)-farnesyl]-L-cysteine methyl ester + H2O = [protein]-C-terminal S-[(2E,6E)-farnesyl]-L-cysteine + methanol + H(+)</text>
        <dbReference type="Rhea" id="RHEA:48520"/>
        <dbReference type="Rhea" id="RHEA-COMP:12125"/>
        <dbReference type="Rhea" id="RHEA-COMP:12126"/>
        <dbReference type="ChEBI" id="CHEBI:15377"/>
        <dbReference type="ChEBI" id="CHEBI:15378"/>
        <dbReference type="ChEBI" id="CHEBI:17790"/>
        <dbReference type="ChEBI" id="CHEBI:90510"/>
        <dbReference type="ChEBI" id="CHEBI:90511"/>
        <dbReference type="EC" id="3.1.1.n2"/>
    </reaction>
</comment>
<evidence type="ECO:0000256" key="11">
    <source>
        <dbReference type="ARBA" id="ARBA00049507"/>
    </source>
</evidence>
<keyword evidence="5" id="KW-0256">Endoplasmic reticulum</keyword>
<dbReference type="OrthoDB" id="6495301at2759"/>
<dbReference type="InterPro" id="IPR050300">
    <property type="entry name" value="GDXG_lipolytic_enzyme"/>
</dbReference>
<dbReference type="PANTHER" id="PTHR48081">
    <property type="entry name" value="AB HYDROLASE SUPERFAMILY PROTEIN C4A8.06C"/>
    <property type="match status" value="1"/>
</dbReference>
<keyword evidence="15" id="KW-1185">Reference proteome</keyword>
<evidence type="ECO:0000256" key="12">
    <source>
        <dbReference type="SAM" id="Phobius"/>
    </source>
</evidence>
<dbReference type="SUPFAM" id="SSF53474">
    <property type="entry name" value="alpha/beta-Hydrolases"/>
    <property type="match status" value="1"/>
</dbReference>
<evidence type="ECO:0000256" key="4">
    <source>
        <dbReference type="ARBA" id="ARBA00022801"/>
    </source>
</evidence>
<keyword evidence="7" id="KW-0333">Golgi apparatus</keyword>
<comment type="similarity">
    <text evidence="9">Belongs to the AB hydrolase superfamily. Isoprenylcysteine methylesterase family.</text>
</comment>
<dbReference type="STRING" id="93759.A0A1R3K5C2"/>